<dbReference type="EMBL" id="AVQD01000010">
    <property type="protein sequence ID" value="KOA40354.1"/>
    <property type="molecule type" value="Genomic_DNA"/>
</dbReference>
<feature type="transmembrane region" description="Helical" evidence="1">
    <location>
        <begin position="52"/>
        <end position="73"/>
    </location>
</feature>
<accession>A0A0L7AYR2</accession>
<evidence type="ECO:0000256" key="1">
    <source>
        <dbReference type="SAM" id="Phobius"/>
    </source>
</evidence>
<organism evidence="2 3">
    <name type="scientific">Bifidobacterium breve MCC 1128</name>
    <dbReference type="NCBI Taxonomy" id="1365965"/>
    <lineage>
        <taxon>Bacteria</taxon>
        <taxon>Bacillati</taxon>
        <taxon>Actinomycetota</taxon>
        <taxon>Actinomycetes</taxon>
        <taxon>Bifidobacteriales</taxon>
        <taxon>Bifidobacteriaceae</taxon>
        <taxon>Bifidobacterium</taxon>
    </lineage>
</organism>
<sequence>MIYPIGIALVIAILSLIFRKLVEINLAYWFTMTEAYGTYKLMSLLQINRLKLLLCQFIALPIVFLEQHIYYISTLSLLP</sequence>
<dbReference type="AlphaFoldDB" id="A0A0L7AYR2"/>
<keyword evidence="1" id="KW-0472">Membrane</keyword>
<keyword evidence="1" id="KW-1133">Transmembrane helix</keyword>
<protein>
    <submittedName>
        <fullName evidence="2">Uncharacterized protein</fullName>
    </submittedName>
</protein>
<evidence type="ECO:0000313" key="3">
    <source>
        <dbReference type="Proteomes" id="UP000037193"/>
    </source>
</evidence>
<keyword evidence="1" id="KW-0812">Transmembrane</keyword>
<proteinExistence type="predicted"/>
<gene>
    <name evidence="2" type="ORF">BBM1128_06105</name>
</gene>
<name>A0A0L7AYR2_BIFBR</name>
<evidence type="ECO:0000313" key="2">
    <source>
        <dbReference type="EMBL" id="KOA40354.1"/>
    </source>
</evidence>
<feature type="transmembrane region" description="Helical" evidence="1">
    <location>
        <begin position="6"/>
        <end position="31"/>
    </location>
</feature>
<comment type="caution">
    <text evidence="2">The sequence shown here is derived from an EMBL/GenBank/DDBJ whole genome shotgun (WGS) entry which is preliminary data.</text>
</comment>
<reference evidence="2 3" key="1">
    <citation type="journal article" date="2015" name="Int J Genomics">
        <title>Comparative Genomics Revealed Genetic Diversity and Species/Strain-Level Differences in Carbohydrate Metabolism of Three Probiotic Bifidobacterial Species.</title>
        <authorList>
            <person name="Odamaki T."/>
            <person name="Horigome A."/>
            <person name="Sugahara H."/>
            <person name="Hashikura N."/>
            <person name="Minami J."/>
            <person name="Xiao J.Z."/>
            <person name="Abe F."/>
        </authorList>
    </citation>
    <scope>NUCLEOTIDE SEQUENCE [LARGE SCALE GENOMIC DNA]</scope>
    <source>
        <strain evidence="2 3">MCC 1128</strain>
    </source>
</reference>
<dbReference type="Proteomes" id="UP000037193">
    <property type="component" value="Unassembled WGS sequence"/>
</dbReference>